<reference evidence="1 2" key="1">
    <citation type="journal article" date="2021" name="Hortic Res">
        <title>High-quality reference genome and annotation aids understanding of berry development for evergreen blueberry (Vaccinium darrowii).</title>
        <authorList>
            <person name="Yu J."/>
            <person name="Hulse-Kemp A.M."/>
            <person name="Babiker E."/>
            <person name="Staton M."/>
        </authorList>
    </citation>
    <scope>NUCLEOTIDE SEQUENCE [LARGE SCALE GENOMIC DNA]</scope>
    <source>
        <strain evidence="2">cv. NJ 8807/NJ 8810</strain>
        <tissue evidence="1">Young leaf</tissue>
    </source>
</reference>
<protein>
    <submittedName>
        <fullName evidence="1">Uncharacterized protein</fullName>
    </submittedName>
</protein>
<comment type="caution">
    <text evidence="1">The sequence shown here is derived from an EMBL/GenBank/DDBJ whole genome shotgun (WGS) entry which is preliminary data.</text>
</comment>
<dbReference type="Proteomes" id="UP000828048">
    <property type="component" value="Chromosome 12"/>
</dbReference>
<dbReference type="EMBL" id="CM037162">
    <property type="protein sequence ID" value="KAH7864007.1"/>
    <property type="molecule type" value="Genomic_DNA"/>
</dbReference>
<proteinExistence type="predicted"/>
<keyword evidence="2" id="KW-1185">Reference proteome</keyword>
<accession>A0ACB7ZEL4</accession>
<sequence>MEVAGKQSGEEMESAAAAGWVERARKIGKAVAKEGREDPRKVVHSVKAGMALTLASMVYLLEPLFHGMGQNSSLWAVITVIVVLEFNADIHMDALYTFSLDLDVLLQCATLYKGINRGIGTLAALSFAFLVEIVARNTGHIGSAICIGFSVFLTGTFTTYMRFIPEMRKHCENGLIVFLVTFNLITVGSYHNDNVFHSAIQRIYTIAIGCGICLIASLLILPNWSGEDLHSSVISKFDDLAKVIQACVEEYFQGPDARDVSKSSKTAALDKSYEEMLLCNSAEESLATFASWEPRHSRYCYPWKQYVHLGTVLRHLAYTAFALHGCLESHVQAPQTVRALFKEPCEHVAEEIVKVLSELAETIKNHHHFSAHISDHLHEALGELDASIKTQPQFFLTSNPTTKTESAKPSEILEQQIQRPEQLKIMSRTRSKLLITRLEFSEALPFAAFVSLLIEIVARLDLVIEEVEELGKVAHFKEFHEEDNDIEIKVDEGSSENPDGSKDIQIFTGNLVAKKLQFCRYWG</sequence>
<organism evidence="1 2">
    <name type="scientific">Vaccinium darrowii</name>
    <dbReference type="NCBI Taxonomy" id="229202"/>
    <lineage>
        <taxon>Eukaryota</taxon>
        <taxon>Viridiplantae</taxon>
        <taxon>Streptophyta</taxon>
        <taxon>Embryophyta</taxon>
        <taxon>Tracheophyta</taxon>
        <taxon>Spermatophyta</taxon>
        <taxon>Magnoliopsida</taxon>
        <taxon>eudicotyledons</taxon>
        <taxon>Gunneridae</taxon>
        <taxon>Pentapetalae</taxon>
        <taxon>asterids</taxon>
        <taxon>Ericales</taxon>
        <taxon>Ericaceae</taxon>
        <taxon>Vaccinioideae</taxon>
        <taxon>Vaccinieae</taxon>
        <taxon>Vaccinium</taxon>
    </lineage>
</organism>
<name>A0ACB7ZEL4_9ERIC</name>
<evidence type="ECO:0000313" key="1">
    <source>
        <dbReference type="EMBL" id="KAH7864007.1"/>
    </source>
</evidence>
<gene>
    <name evidence="1" type="ORF">Vadar_024550</name>
</gene>
<evidence type="ECO:0000313" key="2">
    <source>
        <dbReference type="Proteomes" id="UP000828048"/>
    </source>
</evidence>